<evidence type="ECO:0000259" key="1">
    <source>
        <dbReference type="Pfam" id="PF13539"/>
    </source>
</evidence>
<evidence type="ECO:0000313" key="2">
    <source>
        <dbReference type="EMBL" id="MFD2411996.1"/>
    </source>
</evidence>
<dbReference type="InterPro" id="IPR009045">
    <property type="entry name" value="Zn_M74/Hedgehog-like"/>
</dbReference>
<organism evidence="2 3">
    <name type="scientific">Paenibacillus rhizoplanae</name>
    <dbReference type="NCBI Taxonomy" id="1917181"/>
    <lineage>
        <taxon>Bacteria</taxon>
        <taxon>Bacillati</taxon>
        <taxon>Bacillota</taxon>
        <taxon>Bacilli</taxon>
        <taxon>Bacillales</taxon>
        <taxon>Paenibacillaceae</taxon>
        <taxon>Paenibacillus</taxon>
    </lineage>
</organism>
<proteinExistence type="predicted"/>
<dbReference type="Pfam" id="PF13539">
    <property type="entry name" value="Peptidase_M15_4"/>
    <property type="match status" value="1"/>
</dbReference>
<dbReference type="Proteomes" id="UP001597448">
    <property type="component" value="Unassembled WGS sequence"/>
</dbReference>
<dbReference type="Gene3D" id="3.30.1380.10">
    <property type="match status" value="1"/>
</dbReference>
<dbReference type="EMBL" id="JBHUKY010000033">
    <property type="protein sequence ID" value="MFD2411996.1"/>
    <property type="molecule type" value="Genomic_DNA"/>
</dbReference>
<gene>
    <name evidence="2" type="ORF">ACFSX3_19060</name>
</gene>
<dbReference type="RefSeq" id="WP_379255728.1">
    <property type="nucleotide sequence ID" value="NZ_JBHSVQ010000001.1"/>
</dbReference>
<reference evidence="3" key="1">
    <citation type="journal article" date="2019" name="Int. J. Syst. Evol. Microbiol.">
        <title>The Global Catalogue of Microorganisms (GCM) 10K type strain sequencing project: providing services to taxonomists for standard genome sequencing and annotation.</title>
        <authorList>
            <consortium name="The Broad Institute Genomics Platform"/>
            <consortium name="The Broad Institute Genome Sequencing Center for Infectious Disease"/>
            <person name="Wu L."/>
            <person name="Ma J."/>
        </authorList>
    </citation>
    <scope>NUCLEOTIDE SEQUENCE [LARGE SCALE GENOMIC DNA]</scope>
    <source>
        <strain evidence="3">CCM 8725</strain>
    </source>
</reference>
<keyword evidence="3" id="KW-1185">Reference proteome</keyword>
<sequence length="79" mass="8941">MNLDVDKDGVTDWLEVIQEAKALGFEWGGDWTSFKDYPHLQMVFGLKIADLRAGKQSAETKVQAAYAVIDKLQGEQRRI</sequence>
<comment type="caution">
    <text evidence="2">The sequence shown here is derived from an EMBL/GenBank/DDBJ whole genome shotgun (WGS) entry which is preliminary data.</text>
</comment>
<dbReference type="InterPro" id="IPR039561">
    <property type="entry name" value="Peptidase_M15C"/>
</dbReference>
<protein>
    <submittedName>
        <fullName evidence="2">M15 family metallopeptidase</fullName>
    </submittedName>
</protein>
<accession>A0ABW5FH00</accession>
<feature type="domain" description="Peptidase M15C" evidence="1">
    <location>
        <begin position="12"/>
        <end position="42"/>
    </location>
</feature>
<dbReference type="SUPFAM" id="SSF55166">
    <property type="entry name" value="Hedgehog/DD-peptidase"/>
    <property type="match status" value="1"/>
</dbReference>
<evidence type="ECO:0000313" key="3">
    <source>
        <dbReference type="Proteomes" id="UP001597448"/>
    </source>
</evidence>
<name>A0ABW5FH00_9BACL</name>